<gene>
    <name evidence="1" type="ORF">HW932_18720</name>
</gene>
<keyword evidence="2" id="KW-1185">Reference proteome</keyword>
<dbReference type="RefSeq" id="WP_176977986.1">
    <property type="nucleotide sequence ID" value="NZ_JABZEO010000018.1"/>
</dbReference>
<dbReference type="EMBL" id="JABZEO010000018">
    <property type="protein sequence ID" value="NVZ11288.1"/>
    <property type="molecule type" value="Genomic_DNA"/>
</dbReference>
<protein>
    <submittedName>
        <fullName evidence="1">Uncharacterized protein</fullName>
    </submittedName>
</protein>
<proteinExistence type="predicted"/>
<evidence type="ECO:0000313" key="1">
    <source>
        <dbReference type="EMBL" id="NVZ11288.1"/>
    </source>
</evidence>
<sequence>MQAVETGEIAKIYERKIWIETDFHGDKHVMIQHQDGESEPFCYCSFFYDHRYTSNSNTHAAAENMAKALGAQEPIEYRSRSISFAIPTIPESLNKAYVYAMRAQMVISRSKSERALREVPDDLLDISRMQLLDLVVRIESEQKNRYSEYAKIAENKN</sequence>
<dbReference type="Proteomes" id="UP000592294">
    <property type="component" value="Unassembled WGS sequence"/>
</dbReference>
<comment type="caution">
    <text evidence="1">The sequence shown here is derived from an EMBL/GenBank/DDBJ whole genome shotgun (WGS) entry which is preliminary data.</text>
</comment>
<reference evidence="1 2" key="1">
    <citation type="submission" date="2020-06" db="EMBL/GenBank/DDBJ databases">
        <title>Whole-genome sequence of Allochromatium humboldtianum DSM 21881, type strain.</title>
        <authorList>
            <person name="Kyndt J.A."/>
            <person name="Meyer T.E."/>
        </authorList>
    </citation>
    <scope>NUCLEOTIDE SEQUENCE [LARGE SCALE GENOMIC DNA]</scope>
    <source>
        <strain evidence="1 2">DSM 21881</strain>
    </source>
</reference>
<organism evidence="1 2">
    <name type="scientific">Allochromatium humboldtianum</name>
    <dbReference type="NCBI Taxonomy" id="504901"/>
    <lineage>
        <taxon>Bacteria</taxon>
        <taxon>Pseudomonadati</taxon>
        <taxon>Pseudomonadota</taxon>
        <taxon>Gammaproteobacteria</taxon>
        <taxon>Chromatiales</taxon>
        <taxon>Chromatiaceae</taxon>
        <taxon>Allochromatium</taxon>
    </lineage>
</organism>
<name>A0A850RD68_9GAMM</name>
<evidence type="ECO:0000313" key="2">
    <source>
        <dbReference type="Proteomes" id="UP000592294"/>
    </source>
</evidence>
<dbReference type="AlphaFoldDB" id="A0A850RD68"/>
<accession>A0A850RD68</accession>